<keyword evidence="3" id="KW-0732">Signal</keyword>
<feature type="signal peptide" evidence="3">
    <location>
        <begin position="1"/>
        <end position="25"/>
    </location>
</feature>
<feature type="transmembrane region" description="Helical" evidence="2">
    <location>
        <begin position="239"/>
        <end position="272"/>
    </location>
</feature>
<feature type="region of interest" description="Disordered" evidence="1">
    <location>
        <begin position="350"/>
        <end position="369"/>
    </location>
</feature>
<comment type="caution">
    <text evidence="4">The sequence shown here is derived from an EMBL/GenBank/DDBJ whole genome shotgun (WGS) entry which is preliminary data.</text>
</comment>
<feature type="compositionally biased region" description="Low complexity" evidence="1">
    <location>
        <begin position="352"/>
        <end position="369"/>
    </location>
</feature>
<reference evidence="4" key="1">
    <citation type="submission" date="2021-03" db="EMBL/GenBank/DDBJ databases">
        <authorList>
            <person name="Tagirdzhanova G."/>
        </authorList>
    </citation>
    <scope>NUCLEOTIDE SEQUENCE</scope>
</reference>
<keyword evidence="2" id="KW-1133">Transmembrane helix</keyword>
<evidence type="ECO:0000313" key="4">
    <source>
        <dbReference type="EMBL" id="CAF9910782.1"/>
    </source>
</evidence>
<gene>
    <name evidence="4" type="ORF">HETSPECPRED_010176</name>
</gene>
<sequence>MRLSQPPTLLSLLAAVLSSTHIAQAKPFRRGDSLIETDNRSLVERQGGYACGYGPLICETADACYTDANGQAQCATTGSGTQQNNADNGQWQLYTTTYTTNELTTITSTYSLQVSPTAQVATGGACDTAVGETPCGQNPLNGQALCCATGQQCLYQGQCGSSGAGAGDVSSSYLYSVTAVATGTAFIRPTSATTQTVTSTGSATTTVPYQSASPTASSGSTAAGMQSTTSNNGLSGGAIAGIVIGVLLGIFLLLLLCGCLCFKGILDSFLALLGLGPKRKRRQETIIEERHSHHASGGGGGGRTWFGQGPSRPQREKKSSGIGGLGAVAGGLTALAVILGLKRKIDRRDKSSYTTGSSYTYSDYTSSSE</sequence>
<organism evidence="4 5">
    <name type="scientific">Heterodermia speciosa</name>
    <dbReference type="NCBI Taxonomy" id="116794"/>
    <lineage>
        <taxon>Eukaryota</taxon>
        <taxon>Fungi</taxon>
        <taxon>Dikarya</taxon>
        <taxon>Ascomycota</taxon>
        <taxon>Pezizomycotina</taxon>
        <taxon>Lecanoromycetes</taxon>
        <taxon>OSLEUM clade</taxon>
        <taxon>Lecanoromycetidae</taxon>
        <taxon>Caliciales</taxon>
        <taxon>Physciaceae</taxon>
        <taxon>Heterodermia</taxon>
    </lineage>
</organism>
<evidence type="ECO:0000313" key="5">
    <source>
        <dbReference type="Proteomes" id="UP000664521"/>
    </source>
</evidence>
<dbReference type="OrthoDB" id="5425848at2759"/>
<dbReference type="AlphaFoldDB" id="A0A8H3ERE0"/>
<name>A0A8H3ERE0_9LECA</name>
<accession>A0A8H3ERE0</accession>
<feature type="region of interest" description="Disordered" evidence="1">
    <location>
        <begin position="290"/>
        <end position="321"/>
    </location>
</feature>
<evidence type="ECO:0000256" key="2">
    <source>
        <dbReference type="SAM" id="Phobius"/>
    </source>
</evidence>
<feature type="region of interest" description="Disordered" evidence="1">
    <location>
        <begin position="197"/>
        <end position="227"/>
    </location>
</feature>
<feature type="transmembrane region" description="Helical" evidence="2">
    <location>
        <begin position="322"/>
        <end position="341"/>
    </location>
</feature>
<evidence type="ECO:0000256" key="3">
    <source>
        <dbReference type="SAM" id="SignalP"/>
    </source>
</evidence>
<dbReference type="PANTHER" id="PTHR16861">
    <property type="entry name" value="GLYCOPROTEIN 38"/>
    <property type="match status" value="1"/>
</dbReference>
<protein>
    <submittedName>
        <fullName evidence="4">Uncharacterized protein</fullName>
    </submittedName>
</protein>
<proteinExistence type="predicted"/>
<evidence type="ECO:0000256" key="1">
    <source>
        <dbReference type="SAM" id="MobiDB-lite"/>
    </source>
</evidence>
<dbReference type="Proteomes" id="UP000664521">
    <property type="component" value="Unassembled WGS sequence"/>
</dbReference>
<keyword evidence="2" id="KW-0812">Transmembrane</keyword>
<keyword evidence="2" id="KW-0472">Membrane</keyword>
<dbReference type="EMBL" id="CAJPDS010000009">
    <property type="protein sequence ID" value="CAF9910782.1"/>
    <property type="molecule type" value="Genomic_DNA"/>
</dbReference>
<feature type="chain" id="PRO_5034164407" evidence="3">
    <location>
        <begin position="26"/>
        <end position="369"/>
    </location>
</feature>
<dbReference type="PANTHER" id="PTHR16861:SF10">
    <property type="entry name" value="MID2 DOMAIN-CONTAINING PROTEIN"/>
    <property type="match status" value="1"/>
</dbReference>
<keyword evidence="5" id="KW-1185">Reference proteome</keyword>